<dbReference type="Proteomes" id="UP000247790">
    <property type="component" value="Unassembled WGS sequence"/>
</dbReference>
<keyword evidence="2" id="KW-0812">Transmembrane</keyword>
<protein>
    <submittedName>
        <fullName evidence="4">Glycopeptide antibiotics resistance protein</fullName>
    </submittedName>
    <submittedName>
        <fullName evidence="5">VanZ family protein</fullName>
    </submittedName>
</protein>
<evidence type="ECO:0000256" key="1">
    <source>
        <dbReference type="SAM" id="MobiDB-lite"/>
    </source>
</evidence>
<evidence type="ECO:0000256" key="2">
    <source>
        <dbReference type="SAM" id="Phobius"/>
    </source>
</evidence>
<evidence type="ECO:0000313" key="4">
    <source>
        <dbReference type="EMBL" id="PYE43810.1"/>
    </source>
</evidence>
<feature type="transmembrane region" description="Helical" evidence="2">
    <location>
        <begin position="130"/>
        <end position="153"/>
    </location>
</feature>
<evidence type="ECO:0000313" key="6">
    <source>
        <dbReference type="Proteomes" id="UP000247790"/>
    </source>
</evidence>
<feature type="transmembrane region" description="Helical" evidence="2">
    <location>
        <begin position="159"/>
        <end position="182"/>
    </location>
</feature>
<organism evidence="4 6">
    <name type="scientific">Paenibacillus barcinonensis</name>
    <dbReference type="NCBI Taxonomy" id="198119"/>
    <lineage>
        <taxon>Bacteria</taxon>
        <taxon>Bacillati</taxon>
        <taxon>Bacillota</taxon>
        <taxon>Bacilli</taxon>
        <taxon>Bacillales</taxon>
        <taxon>Paenibacillaceae</taxon>
        <taxon>Paenibacillus</taxon>
    </lineage>
</organism>
<dbReference type="AlphaFoldDB" id="A0A2V4VFY9"/>
<evidence type="ECO:0000259" key="3">
    <source>
        <dbReference type="Pfam" id="PF04892"/>
    </source>
</evidence>
<feature type="transmembrane region" description="Helical" evidence="2">
    <location>
        <begin position="98"/>
        <end position="118"/>
    </location>
</feature>
<dbReference type="EMBL" id="CP054614">
    <property type="protein sequence ID" value="QKS58402.1"/>
    <property type="molecule type" value="Genomic_DNA"/>
</dbReference>
<dbReference type="InterPro" id="IPR006976">
    <property type="entry name" value="VanZ-like"/>
</dbReference>
<feature type="transmembrane region" description="Helical" evidence="2">
    <location>
        <begin position="25"/>
        <end position="46"/>
    </location>
</feature>
<keyword evidence="2" id="KW-1133">Transmembrane helix</keyword>
<dbReference type="PANTHER" id="PTHR36834">
    <property type="entry name" value="MEMBRANE PROTEIN-RELATED"/>
    <property type="match status" value="1"/>
</dbReference>
<dbReference type="EMBL" id="QJSW01000026">
    <property type="protein sequence ID" value="PYE43810.1"/>
    <property type="molecule type" value="Genomic_DNA"/>
</dbReference>
<feature type="domain" description="VanZ-like" evidence="3">
    <location>
        <begin position="64"/>
        <end position="174"/>
    </location>
</feature>
<dbReference type="RefSeq" id="WP_110899155.1">
    <property type="nucleotide sequence ID" value="NZ_CP054614.1"/>
</dbReference>
<sequence>MIQNKPSDKHKQHKKHKKHKKQSNSFRIGCIVILLIYLYLLTKLILFKGGAVDVGLVWNRLIEILQQPDLIHTRTVNLTPFQEIKRDWHSLSLHRPGTAIHLAGNIVAFIPFGILIAGMVRQSFFTGINVLFLSFLLSLGYEATQLLTGIGIFDVDDLMLNTLGGMIGYLVYATMLVLYRLIEGGKARVAARRYGKERHV</sequence>
<gene>
    <name evidence="4" type="ORF">DFQ00_12622</name>
    <name evidence="5" type="ORF">HUB98_20620</name>
</gene>
<dbReference type="OrthoDB" id="4822551at2"/>
<proteinExistence type="predicted"/>
<reference evidence="5 7" key="2">
    <citation type="submission" date="2020-06" db="EMBL/GenBank/DDBJ databases">
        <title>Complete genome of Paenibacillus barcinonensis KACC11450.</title>
        <authorList>
            <person name="Kim M."/>
            <person name="Park Y.-J."/>
            <person name="Shin J.-H."/>
        </authorList>
    </citation>
    <scope>NUCLEOTIDE SEQUENCE [LARGE SCALE GENOMIC DNA]</scope>
    <source>
        <strain evidence="5 7">KACC11450</strain>
    </source>
</reference>
<evidence type="ECO:0000313" key="7">
    <source>
        <dbReference type="Proteomes" id="UP000509327"/>
    </source>
</evidence>
<feature type="compositionally biased region" description="Basic residues" evidence="1">
    <location>
        <begin position="8"/>
        <end position="21"/>
    </location>
</feature>
<keyword evidence="7" id="KW-1185">Reference proteome</keyword>
<reference evidence="4 6" key="1">
    <citation type="submission" date="2018-06" db="EMBL/GenBank/DDBJ databases">
        <title>Genomic Encyclopedia of Type Strains, Phase III (KMG-III): the genomes of soil and plant-associated and newly described type strains.</title>
        <authorList>
            <person name="Whitman W."/>
        </authorList>
    </citation>
    <scope>NUCLEOTIDE SEQUENCE [LARGE SCALE GENOMIC DNA]</scope>
    <source>
        <strain evidence="4 6">CECT 7022</strain>
    </source>
</reference>
<evidence type="ECO:0000313" key="5">
    <source>
        <dbReference type="EMBL" id="QKS58402.1"/>
    </source>
</evidence>
<dbReference type="Proteomes" id="UP000509327">
    <property type="component" value="Chromosome"/>
</dbReference>
<keyword evidence="2" id="KW-0472">Membrane</keyword>
<dbReference type="PANTHER" id="PTHR36834:SF1">
    <property type="entry name" value="INTEGRAL MEMBRANE PROTEIN"/>
    <property type="match status" value="1"/>
</dbReference>
<name>A0A2V4VFY9_PAEBA</name>
<dbReference type="InterPro" id="IPR053150">
    <property type="entry name" value="Teicoplanin_resist-assoc"/>
</dbReference>
<feature type="region of interest" description="Disordered" evidence="1">
    <location>
        <begin position="1"/>
        <end position="21"/>
    </location>
</feature>
<dbReference type="Pfam" id="PF04892">
    <property type="entry name" value="VanZ"/>
    <property type="match status" value="1"/>
</dbReference>
<accession>A0A2V4VFY9</accession>